<protein>
    <submittedName>
        <fullName evidence="1">Uncharacterized protein</fullName>
    </submittedName>
</protein>
<evidence type="ECO:0000313" key="1">
    <source>
        <dbReference type="EMBL" id="MDT0353693.1"/>
    </source>
</evidence>
<dbReference type="Proteomes" id="UP001183202">
    <property type="component" value="Unassembled WGS sequence"/>
</dbReference>
<proteinExistence type="predicted"/>
<name>A0ABU2NKZ9_9PSEU</name>
<organism evidence="1 2">
    <name type="scientific">Pseudonocardia charpentierae</name>
    <dbReference type="NCBI Taxonomy" id="3075545"/>
    <lineage>
        <taxon>Bacteria</taxon>
        <taxon>Bacillati</taxon>
        <taxon>Actinomycetota</taxon>
        <taxon>Actinomycetes</taxon>
        <taxon>Pseudonocardiales</taxon>
        <taxon>Pseudonocardiaceae</taxon>
        <taxon>Pseudonocardia</taxon>
    </lineage>
</organism>
<sequence length="70" mass="7992">MTDGSTPLGGHREQQTSALDHWQASSTCYWQVVADHELIEAIRADRIGHRDHDPVARLLATWRREVCSRP</sequence>
<evidence type="ECO:0000313" key="2">
    <source>
        <dbReference type="Proteomes" id="UP001183202"/>
    </source>
</evidence>
<dbReference type="RefSeq" id="WP_311560203.1">
    <property type="nucleotide sequence ID" value="NZ_JAVREJ010000041.1"/>
</dbReference>
<comment type="caution">
    <text evidence="1">The sequence shown here is derived from an EMBL/GenBank/DDBJ whole genome shotgun (WGS) entry which is preliminary data.</text>
</comment>
<keyword evidence="2" id="KW-1185">Reference proteome</keyword>
<reference evidence="2" key="1">
    <citation type="submission" date="2023-07" db="EMBL/GenBank/DDBJ databases">
        <title>30 novel species of actinomycetes from the DSMZ collection.</title>
        <authorList>
            <person name="Nouioui I."/>
        </authorList>
    </citation>
    <scope>NUCLEOTIDE SEQUENCE [LARGE SCALE GENOMIC DNA]</scope>
    <source>
        <strain evidence="2">DSM 45834</strain>
    </source>
</reference>
<gene>
    <name evidence="1" type="ORF">RM445_29805</name>
</gene>
<accession>A0ABU2NKZ9</accession>
<dbReference type="EMBL" id="JAVREJ010000041">
    <property type="protein sequence ID" value="MDT0353693.1"/>
    <property type="molecule type" value="Genomic_DNA"/>
</dbReference>